<accession>A0ABX1LQG7</accession>
<feature type="domain" description="Transposase IS110-like N-terminal" evidence="1">
    <location>
        <begin position="11"/>
        <end position="157"/>
    </location>
</feature>
<dbReference type="RefSeq" id="WP_169363273.1">
    <property type="nucleotide sequence ID" value="NZ_JAAVJL010000001.1"/>
</dbReference>
<name>A0ABX1LQG7_9CYAN</name>
<feature type="domain" description="Transposase IS116/IS110/IS902 C-terminal" evidence="2">
    <location>
        <begin position="199"/>
        <end position="282"/>
    </location>
</feature>
<proteinExistence type="predicted"/>
<dbReference type="PANTHER" id="PTHR33055:SF3">
    <property type="entry name" value="PUTATIVE TRANSPOSASE FOR IS117-RELATED"/>
    <property type="match status" value="1"/>
</dbReference>
<dbReference type="Pfam" id="PF01548">
    <property type="entry name" value="DEDD_Tnp_IS110"/>
    <property type="match status" value="1"/>
</dbReference>
<dbReference type="InterPro" id="IPR002525">
    <property type="entry name" value="Transp_IS110-like_N"/>
</dbReference>
<dbReference type="Pfam" id="PF02371">
    <property type="entry name" value="Transposase_20"/>
    <property type="match status" value="1"/>
</dbReference>
<evidence type="ECO:0000259" key="2">
    <source>
        <dbReference type="Pfam" id="PF02371"/>
    </source>
</evidence>
<sequence length="328" mass="36318">MNNNNEVCDVLGIDISKAKFDVALIQGNAKIKSKVFANNPEGFAELQEWLNLQNVTNLHSCMEATSTYGNALARFLVERGYKVSIVNPSRPKAFGKSELSRTKTDRADAKVIARFCAALKPAPWTPPPLEIEQLQALVHRLDSLTAMQQQEQNRLTTADPILVEAITAHIDFLKEQIEMTKKLIRQHFDQHPHLKSQRDLLTSIPGIADLTATVLLAEIRDISAFDTADQLAAFAGLTPREFSSGSSIHGKPRLSKIGNSRLRKALFMPAIVARLYNSPIAAFCDRLTAKGKSKMSVIGAVMNKLLRQVFGVLKSQRSFDPNFVQIPS</sequence>
<gene>
    <name evidence="3" type="ORF">HC246_10080</name>
</gene>
<dbReference type="Proteomes" id="UP000738376">
    <property type="component" value="Unassembled WGS sequence"/>
</dbReference>
<evidence type="ECO:0000259" key="1">
    <source>
        <dbReference type="Pfam" id="PF01548"/>
    </source>
</evidence>
<dbReference type="PANTHER" id="PTHR33055">
    <property type="entry name" value="TRANSPOSASE FOR INSERTION SEQUENCE ELEMENT IS1111A"/>
    <property type="match status" value="1"/>
</dbReference>
<dbReference type="InterPro" id="IPR047650">
    <property type="entry name" value="Transpos_IS110"/>
</dbReference>
<dbReference type="InterPro" id="IPR003346">
    <property type="entry name" value="Transposase_20"/>
</dbReference>
<comment type="caution">
    <text evidence="3">The sequence shown here is derived from an EMBL/GenBank/DDBJ whole genome shotgun (WGS) entry which is preliminary data.</text>
</comment>
<protein>
    <submittedName>
        <fullName evidence="3">IS110 family transposase</fullName>
    </submittedName>
</protein>
<keyword evidence="4" id="KW-1185">Reference proteome</keyword>
<evidence type="ECO:0000313" key="4">
    <source>
        <dbReference type="Proteomes" id="UP000738376"/>
    </source>
</evidence>
<dbReference type="EMBL" id="JAAVJL010000001">
    <property type="protein sequence ID" value="NMF58358.1"/>
    <property type="molecule type" value="Genomic_DNA"/>
</dbReference>
<reference evidence="3 4" key="1">
    <citation type="submission" date="2020-03" db="EMBL/GenBank/DDBJ databases">
        <title>Draft Genome Sequence of 2-Methylisoborneol Producing Pseudanabaena yagii Strain GIHE-NHR1 Isolated from North Han River in South Korea.</title>
        <authorList>
            <person name="Jeong J."/>
        </authorList>
    </citation>
    <scope>NUCLEOTIDE SEQUENCE [LARGE SCALE GENOMIC DNA]</scope>
    <source>
        <strain evidence="3 4">GIHE-NHR1</strain>
    </source>
</reference>
<evidence type="ECO:0000313" key="3">
    <source>
        <dbReference type="EMBL" id="NMF58358.1"/>
    </source>
</evidence>
<organism evidence="3 4">
    <name type="scientific">Pseudanabaena yagii GIHE-NHR1</name>
    <dbReference type="NCBI Taxonomy" id="2722753"/>
    <lineage>
        <taxon>Bacteria</taxon>
        <taxon>Bacillati</taxon>
        <taxon>Cyanobacteriota</taxon>
        <taxon>Cyanophyceae</taxon>
        <taxon>Pseudanabaenales</taxon>
        <taxon>Pseudanabaenaceae</taxon>
        <taxon>Pseudanabaena</taxon>
        <taxon>Pseudanabaena yagii</taxon>
    </lineage>
</organism>